<gene>
    <name evidence="1" type="ORF">SAMN05421823_103641</name>
</gene>
<accession>A0A1G9F1C2</accession>
<protein>
    <recommendedName>
        <fullName evidence="3">DUF4235 domain-containing protein</fullName>
    </recommendedName>
</protein>
<dbReference type="OrthoDB" id="284399at2"/>
<dbReference type="Proteomes" id="UP000198510">
    <property type="component" value="Unassembled WGS sequence"/>
</dbReference>
<dbReference type="InterPro" id="IPR025329">
    <property type="entry name" value="DUF4235"/>
</dbReference>
<proteinExistence type="predicted"/>
<organism evidence="1 2">
    <name type="scientific">Catalinimonas alkaloidigena</name>
    <dbReference type="NCBI Taxonomy" id="1075417"/>
    <lineage>
        <taxon>Bacteria</taxon>
        <taxon>Pseudomonadati</taxon>
        <taxon>Bacteroidota</taxon>
        <taxon>Cytophagia</taxon>
        <taxon>Cytophagales</taxon>
        <taxon>Catalimonadaceae</taxon>
        <taxon>Catalinimonas</taxon>
    </lineage>
</organism>
<reference evidence="1 2" key="1">
    <citation type="submission" date="2016-10" db="EMBL/GenBank/DDBJ databases">
        <authorList>
            <person name="de Groot N.N."/>
        </authorList>
    </citation>
    <scope>NUCLEOTIDE SEQUENCE [LARGE SCALE GENOMIC DNA]</scope>
    <source>
        <strain evidence="1 2">DSM 25186</strain>
    </source>
</reference>
<evidence type="ECO:0000313" key="1">
    <source>
        <dbReference type="EMBL" id="SDK82065.1"/>
    </source>
</evidence>
<dbReference type="AlphaFoldDB" id="A0A1G9F1C2"/>
<sequence>MKMSTHEIAWGLAKAGTVALTSVVVHKLLDEAYAVIQKDHPPKNPDSPDTDWKEAVIWTISSAVLAGVTSVLMRRELARGWVKLTGSMPPGMEE</sequence>
<dbReference type="Pfam" id="PF14019">
    <property type="entry name" value="DUF4235"/>
    <property type="match status" value="1"/>
</dbReference>
<evidence type="ECO:0008006" key="3">
    <source>
        <dbReference type="Google" id="ProtNLM"/>
    </source>
</evidence>
<dbReference type="EMBL" id="FNFO01000003">
    <property type="protein sequence ID" value="SDK82065.1"/>
    <property type="molecule type" value="Genomic_DNA"/>
</dbReference>
<evidence type="ECO:0000313" key="2">
    <source>
        <dbReference type="Proteomes" id="UP000198510"/>
    </source>
</evidence>
<keyword evidence="2" id="KW-1185">Reference proteome</keyword>
<name>A0A1G9F1C2_9BACT</name>